<dbReference type="Pfam" id="PF20263">
    <property type="entry name" value="LYRM2-like"/>
    <property type="match status" value="1"/>
</dbReference>
<proteinExistence type="predicted"/>
<protein>
    <recommendedName>
        <fullName evidence="2">LYR motif-containing protein Cup1-like N-terminal domain-containing protein</fullName>
    </recommendedName>
</protein>
<dbReference type="CDD" id="cd20273">
    <property type="entry name" value="Complex1_LYR_unchar"/>
    <property type="match status" value="1"/>
</dbReference>
<name>A0AAN8A2N5_9PEZI</name>
<dbReference type="EMBL" id="JAVRQU010000007">
    <property type="protein sequence ID" value="KAK5700560.1"/>
    <property type="molecule type" value="Genomic_DNA"/>
</dbReference>
<evidence type="ECO:0000313" key="3">
    <source>
        <dbReference type="EMBL" id="KAK5700560.1"/>
    </source>
</evidence>
<accession>A0AAN8A2N5</accession>
<dbReference type="InterPro" id="IPR046896">
    <property type="entry name" value="Cup1-like_N"/>
</dbReference>
<dbReference type="AlphaFoldDB" id="A0AAN8A2N5"/>
<gene>
    <name evidence="3" type="ORF">LTR97_005077</name>
</gene>
<evidence type="ECO:0000256" key="1">
    <source>
        <dbReference type="SAM" id="MobiDB-lite"/>
    </source>
</evidence>
<sequence>MQRRGWSAVRTGWRCSRYSTEARTTSFEHGVKTTQPRPQATYKTPLHHERDISARHLLRSLLRESTYLPDSHARSWTHQHILSRFRKYTFKVWQHRDDPAYETHIRERLGDGRHGLGLLRRANEGERKPLLKVLLMAYGRVGKRRWELMVPLMPVKYTSSELKAALEANVEAVADSETDKTLPNTQPNPPRQNPTGAPQVPLNHSPAYVPAFTPQLRALLEAQLRTPPPHLTRPSLRRLAPKIDALNSWLRPLHPSRVKNQTKEWYADTLSKVHAPLPLHEWERLRDLASGARTEKMRPRRMSARGLATGVVGGPLEMVVMYGKVGERKAFGNREGHAITKRFMRRLWGQVFTQCPLMEWSGDTARWKVSWGQQALGVGHGVQQHAPAVERKEAATTG</sequence>
<organism evidence="3 4">
    <name type="scientific">Elasticomyces elasticus</name>
    <dbReference type="NCBI Taxonomy" id="574655"/>
    <lineage>
        <taxon>Eukaryota</taxon>
        <taxon>Fungi</taxon>
        <taxon>Dikarya</taxon>
        <taxon>Ascomycota</taxon>
        <taxon>Pezizomycotina</taxon>
        <taxon>Dothideomycetes</taxon>
        <taxon>Dothideomycetidae</taxon>
        <taxon>Mycosphaerellales</taxon>
        <taxon>Teratosphaeriaceae</taxon>
        <taxon>Elasticomyces</taxon>
    </lineage>
</organism>
<feature type="region of interest" description="Disordered" evidence="1">
    <location>
        <begin position="173"/>
        <end position="201"/>
    </location>
</feature>
<reference evidence="3" key="1">
    <citation type="submission" date="2023-08" db="EMBL/GenBank/DDBJ databases">
        <title>Black Yeasts Isolated from many extreme environments.</title>
        <authorList>
            <person name="Coleine C."/>
            <person name="Stajich J.E."/>
            <person name="Selbmann L."/>
        </authorList>
    </citation>
    <scope>NUCLEOTIDE SEQUENCE</scope>
    <source>
        <strain evidence="3">CCFEE 5810</strain>
    </source>
</reference>
<feature type="domain" description="LYR motif-containing protein Cup1-like N-terminal" evidence="2">
    <location>
        <begin position="57"/>
        <end position="149"/>
    </location>
</feature>
<evidence type="ECO:0000259" key="2">
    <source>
        <dbReference type="Pfam" id="PF20263"/>
    </source>
</evidence>
<evidence type="ECO:0000313" key="4">
    <source>
        <dbReference type="Proteomes" id="UP001310594"/>
    </source>
</evidence>
<dbReference type="Proteomes" id="UP001310594">
    <property type="component" value="Unassembled WGS sequence"/>
</dbReference>
<comment type="caution">
    <text evidence="3">The sequence shown here is derived from an EMBL/GenBank/DDBJ whole genome shotgun (WGS) entry which is preliminary data.</text>
</comment>